<accession>A0ABT8XD70</accession>
<gene>
    <name evidence="1" type="ORF">GB928_010905</name>
</gene>
<dbReference type="EMBL" id="WHSC02000005">
    <property type="protein sequence ID" value="MDO6121690.1"/>
    <property type="molecule type" value="Genomic_DNA"/>
</dbReference>
<evidence type="ECO:0000313" key="1">
    <source>
        <dbReference type="EMBL" id="MDO6121690.1"/>
    </source>
</evidence>
<organism evidence="1 2">
    <name type="scientific">Shinella curvata</name>
    <dbReference type="NCBI Taxonomy" id="1817964"/>
    <lineage>
        <taxon>Bacteria</taxon>
        <taxon>Pseudomonadati</taxon>
        <taxon>Pseudomonadota</taxon>
        <taxon>Alphaproteobacteria</taxon>
        <taxon>Hyphomicrobiales</taxon>
        <taxon>Rhizobiaceae</taxon>
        <taxon>Shinella</taxon>
    </lineage>
</organism>
<protein>
    <submittedName>
        <fullName evidence="1">Uncharacterized protein</fullName>
    </submittedName>
</protein>
<evidence type="ECO:0000313" key="2">
    <source>
        <dbReference type="Proteomes" id="UP001177080"/>
    </source>
</evidence>
<keyword evidence="2" id="KW-1185">Reference proteome</keyword>
<sequence length="87" mass="9663">MIYEQAKPVPPGFAVWWSKREVAGRFLAPALPNPGLFPVGREWNGNAVRYKDRTGCICFSDDCRQTGSLAGPRDFPWDGGCDELAFV</sequence>
<name>A0ABT8XD70_9HYPH</name>
<proteinExistence type="predicted"/>
<dbReference type="Proteomes" id="UP001177080">
    <property type="component" value="Unassembled WGS sequence"/>
</dbReference>
<reference evidence="1" key="1">
    <citation type="submission" date="2022-04" db="EMBL/GenBank/DDBJ databases">
        <title>Shinella lacus sp. nov., a novel member of the genus Shinella from water.</title>
        <authorList>
            <person name="Deng Y."/>
        </authorList>
    </citation>
    <scope>NUCLEOTIDE SEQUENCE</scope>
    <source>
        <strain evidence="1">JCM 31239</strain>
    </source>
</reference>
<dbReference type="RefSeq" id="WP_244762236.1">
    <property type="nucleotide sequence ID" value="NZ_JALJCJ010000005.1"/>
</dbReference>
<comment type="caution">
    <text evidence="1">The sequence shown here is derived from an EMBL/GenBank/DDBJ whole genome shotgun (WGS) entry which is preliminary data.</text>
</comment>